<dbReference type="InterPro" id="IPR007561">
    <property type="entry name" value="Cell_div_SepF/SepF-rel"/>
</dbReference>
<protein>
    <recommendedName>
        <fullName evidence="5">Cell division protein SepF</fullName>
    </recommendedName>
</protein>
<keyword evidence="3 5" id="KW-0131">Cell cycle</keyword>
<evidence type="ECO:0000256" key="4">
    <source>
        <dbReference type="ARBA" id="ARBA00044936"/>
    </source>
</evidence>
<dbReference type="PANTHER" id="PTHR35798">
    <property type="entry name" value="CELL DIVISION PROTEIN SEPF"/>
    <property type="match status" value="1"/>
</dbReference>
<dbReference type="GO" id="GO:0005737">
    <property type="term" value="C:cytoplasm"/>
    <property type="evidence" value="ECO:0007669"/>
    <property type="project" value="UniProtKB-SubCell"/>
</dbReference>
<evidence type="ECO:0000256" key="5">
    <source>
        <dbReference type="HAMAP-Rule" id="MF_01197"/>
    </source>
</evidence>
<evidence type="ECO:0000313" key="6">
    <source>
        <dbReference type="EMBL" id="SFH84532.1"/>
    </source>
</evidence>
<proteinExistence type="inferred from homology"/>
<dbReference type="AlphaFoldDB" id="A0A1I3DCN9"/>
<dbReference type="Gene3D" id="3.30.110.150">
    <property type="entry name" value="SepF-like protein"/>
    <property type="match status" value="1"/>
</dbReference>
<dbReference type="OrthoDB" id="9815206at2"/>
<keyword evidence="2 5" id="KW-0717">Septation</keyword>
<dbReference type="GO" id="GO:0043093">
    <property type="term" value="P:FtsZ-dependent cytokinesis"/>
    <property type="evidence" value="ECO:0007669"/>
    <property type="project" value="UniProtKB-UniRule"/>
</dbReference>
<accession>A0A1I3DCN9</accession>
<dbReference type="Pfam" id="PF04472">
    <property type="entry name" value="SepF"/>
    <property type="match status" value="1"/>
</dbReference>
<dbReference type="RefSeq" id="WP_075442594.1">
    <property type="nucleotide sequence ID" value="NZ_FOQK01000006.1"/>
</dbReference>
<name>A0A1I3DCN9_SELRU</name>
<dbReference type="PANTHER" id="PTHR35798:SF1">
    <property type="entry name" value="CELL DIVISION PROTEIN SEPF"/>
    <property type="match status" value="1"/>
</dbReference>
<comment type="subcellular location">
    <subcellularLocation>
        <location evidence="5">Cytoplasm</location>
    </subcellularLocation>
    <text evidence="5">Localizes to the division site, in a FtsZ-dependent manner.</text>
</comment>
<dbReference type="EMBL" id="FOQK01000006">
    <property type="protein sequence ID" value="SFH84532.1"/>
    <property type="molecule type" value="Genomic_DNA"/>
</dbReference>
<reference evidence="6 7" key="1">
    <citation type="submission" date="2016-10" db="EMBL/GenBank/DDBJ databases">
        <authorList>
            <person name="de Groot N.N."/>
        </authorList>
    </citation>
    <scope>NUCLEOTIDE SEQUENCE [LARGE SCALE GENOMIC DNA]</scope>
    <source>
        <strain evidence="6 7">Z108</strain>
    </source>
</reference>
<evidence type="ECO:0000313" key="7">
    <source>
        <dbReference type="Proteomes" id="UP000183639"/>
    </source>
</evidence>
<dbReference type="GO" id="GO:0000917">
    <property type="term" value="P:division septum assembly"/>
    <property type="evidence" value="ECO:0007669"/>
    <property type="project" value="UniProtKB-KW"/>
</dbReference>
<keyword evidence="5" id="KW-0963">Cytoplasm</keyword>
<dbReference type="InterPro" id="IPR023052">
    <property type="entry name" value="Cell_div_SepF"/>
</dbReference>
<comment type="function">
    <text evidence="4 5">Cell division protein that is part of the divisome complex and is recruited early to the Z-ring. Probably stimulates Z-ring formation, perhaps through the cross-linking of FtsZ protofilaments. Its function overlaps with FtsA.</text>
</comment>
<sequence length="180" mass="19878">MGAGAVIKDKIKQLQDLLMPIEYVDEFEEEFAEEQKSSQKKTASAAQERVASYEEEVKVANGGSYHVSRPKYTTGSYQSQEKSRPQLTVHTTKKMALKVQIYAPNNFDQVTAIADDLKAGKACVVNYEKIEAAEQRRICDFVNGVCYVLDGCAKRVTGQIVLYVPAGVDVAEAMTVAMPE</sequence>
<evidence type="ECO:0000256" key="2">
    <source>
        <dbReference type="ARBA" id="ARBA00023210"/>
    </source>
</evidence>
<comment type="similarity">
    <text evidence="5">Belongs to the SepF family.</text>
</comment>
<dbReference type="InterPro" id="IPR038594">
    <property type="entry name" value="SepF-like_sf"/>
</dbReference>
<comment type="subunit">
    <text evidence="5">Homodimer. Interacts with FtsZ.</text>
</comment>
<dbReference type="HAMAP" id="MF_01197">
    <property type="entry name" value="SepF"/>
    <property type="match status" value="1"/>
</dbReference>
<gene>
    <name evidence="5" type="primary">sepF</name>
    <name evidence="6" type="ORF">SAMN04487861_10617</name>
</gene>
<evidence type="ECO:0000256" key="3">
    <source>
        <dbReference type="ARBA" id="ARBA00023306"/>
    </source>
</evidence>
<evidence type="ECO:0000256" key="1">
    <source>
        <dbReference type="ARBA" id="ARBA00022618"/>
    </source>
</evidence>
<organism evidence="6 7">
    <name type="scientific">Selenomonas ruminantium</name>
    <dbReference type="NCBI Taxonomy" id="971"/>
    <lineage>
        <taxon>Bacteria</taxon>
        <taxon>Bacillati</taxon>
        <taxon>Bacillota</taxon>
        <taxon>Negativicutes</taxon>
        <taxon>Selenomonadales</taxon>
        <taxon>Selenomonadaceae</taxon>
        <taxon>Selenomonas</taxon>
    </lineage>
</organism>
<keyword evidence="1 5" id="KW-0132">Cell division</keyword>
<dbReference type="Proteomes" id="UP000183639">
    <property type="component" value="Unassembled WGS sequence"/>
</dbReference>